<evidence type="ECO:0000256" key="4">
    <source>
        <dbReference type="ARBA" id="ARBA00022737"/>
    </source>
</evidence>
<protein>
    <recommendedName>
        <fullName evidence="3">glutaminase</fullName>
        <ecNumber evidence="3">3.5.1.2</ecNumber>
    </recommendedName>
</protein>
<comment type="subunit">
    <text evidence="2">Homotetramer.</text>
</comment>
<dbReference type="SMART" id="SM00248">
    <property type="entry name" value="ANK"/>
    <property type="match status" value="2"/>
</dbReference>
<dbReference type="PROSITE" id="PS50297">
    <property type="entry name" value="ANK_REP_REGION"/>
    <property type="match status" value="1"/>
</dbReference>
<dbReference type="InterPro" id="IPR002110">
    <property type="entry name" value="Ankyrin_rpt"/>
</dbReference>
<evidence type="ECO:0000256" key="6">
    <source>
        <dbReference type="ARBA" id="ARBA00023043"/>
    </source>
</evidence>
<dbReference type="Pfam" id="PF12796">
    <property type="entry name" value="Ank_2"/>
    <property type="match status" value="1"/>
</dbReference>
<dbReference type="Gene3D" id="1.10.238.210">
    <property type="match status" value="1"/>
</dbReference>
<keyword evidence="12" id="KW-1185">Reference proteome</keyword>
<dbReference type="InterPro" id="IPR036770">
    <property type="entry name" value="Ankyrin_rpt-contain_sf"/>
</dbReference>
<comment type="catalytic activity">
    <reaction evidence="7">
        <text>L-glutamine + H2O = L-glutamate + NH4(+)</text>
        <dbReference type="Rhea" id="RHEA:15889"/>
        <dbReference type="ChEBI" id="CHEBI:15377"/>
        <dbReference type="ChEBI" id="CHEBI:28938"/>
        <dbReference type="ChEBI" id="CHEBI:29985"/>
        <dbReference type="ChEBI" id="CHEBI:58359"/>
        <dbReference type="EC" id="3.5.1.2"/>
    </reaction>
</comment>
<gene>
    <name evidence="11" type="ORF">MAR_033582</name>
</gene>
<feature type="region of interest" description="Disordered" evidence="9">
    <location>
        <begin position="455"/>
        <end position="477"/>
    </location>
</feature>
<keyword evidence="5" id="KW-0378">Hydrolase</keyword>
<dbReference type="Gene3D" id="3.40.710.10">
    <property type="entry name" value="DD-peptidase/beta-lactamase superfamily"/>
    <property type="match status" value="1"/>
</dbReference>
<evidence type="ECO:0000256" key="7">
    <source>
        <dbReference type="ARBA" id="ARBA00049534"/>
    </source>
</evidence>
<evidence type="ECO:0000256" key="3">
    <source>
        <dbReference type="ARBA" id="ARBA00012918"/>
    </source>
</evidence>
<dbReference type="EMBL" id="CP111028">
    <property type="protein sequence ID" value="WAR31040.1"/>
    <property type="molecule type" value="Genomic_DNA"/>
</dbReference>
<dbReference type="Gene3D" id="1.25.40.20">
    <property type="entry name" value="Ankyrin repeat-containing domain"/>
    <property type="match status" value="1"/>
</dbReference>
<dbReference type="PROSITE" id="PS50088">
    <property type="entry name" value="ANK_REPEAT"/>
    <property type="match status" value="1"/>
</dbReference>
<reference evidence="11" key="1">
    <citation type="submission" date="2022-11" db="EMBL/GenBank/DDBJ databases">
        <title>Centuries of genome instability and evolution in soft-shell clam transmissible cancer (bioRxiv).</title>
        <authorList>
            <person name="Hart S.F.M."/>
            <person name="Yonemitsu M.A."/>
            <person name="Giersch R.M."/>
            <person name="Beal B.F."/>
            <person name="Arriagada G."/>
            <person name="Davis B.W."/>
            <person name="Ostrander E.A."/>
            <person name="Goff S.P."/>
            <person name="Metzger M.J."/>
        </authorList>
    </citation>
    <scope>NUCLEOTIDE SEQUENCE</scope>
    <source>
        <strain evidence="11">MELC-2E11</strain>
        <tissue evidence="11">Siphon/mantle</tissue>
    </source>
</reference>
<keyword evidence="4" id="KW-0677">Repeat</keyword>
<sequence>MEDFEDKILSETGLRNSDPRLKETMDNFHDIEMKQLHDEHELRGYITRDTFKECVTDNITLISKALKNQFIIPEWTPFCENIREMFSLGDTQVPFSLQSIVKPLSYALVLNDLTPEVVHKYVGQEPSGKSFNELTLDYQNKPHNPMINSGAIVVSSLLKKELNIADRFDYTMEQLKRLTGGEHVSFNNSVYLSERATADRNFALGYYMRENKCFPDDVDLHEVLEFYFQLCSIETTCESGAVIAATLANGGICPMTGEKVLCAEAVRNTLSLMHSCGMYDYSGQFAFTVGLPAKSGVAGGVMLVVPNVMGIFLYAPPLDKWGNSCKGVQFCKNLVSKFNFHNYDNLKFTQRKIDPRGRATESKAQDVVNLLFSAYNGDVTAMRRYSLLGMDMSLADYDGRTALHLAAAEGHLTIVKFLLEKCDVSPFLEDRWKCTPFDDAKKFGHTETAEILGKAMTSDPDKDTSKMTSVFRSLHSD</sequence>
<accession>A0ABY7G9G5</accession>
<proteinExistence type="inferred from homology"/>
<evidence type="ECO:0000256" key="2">
    <source>
        <dbReference type="ARBA" id="ARBA00011881"/>
    </source>
</evidence>
<organism evidence="11 12">
    <name type="scientific">Mya arenaria</name>
    <name type="common">Soft-shell clam</name>
    <dbReference type="NCBI Taxonomy" id="6604"/>
    <lineage>
        <taxon>Eukaryota</taxon>
        <taxon>Metazoa</taxon>
        <taxon>Spiralia</taxon>
        <taxon>Lophotrochozoa</taxon>
        <taxon>Mollusca</taxon>
        <taxon>Bivalvia</taxon>
        <taxon>Autobranchia</taxon>
        <taxon>Heteroconchia</taxon>
        <taxon>Euheterodonta</taxon>
        <taxon>Imparidentia</taxon>
        <taxon>Neoheterodontei</taxon>
        <taxon>Myida</taxon>
        <taxon>Myoidea</taxon>
        <taxon>Myidae</taxon>
        <taxon>Mya</taxon>
    </lineage>
</organism>
<feature type="domain" description="Glutaminase EF-hand" evidence="10">
    <location>
        <begin position="7"/>
        <end position="73"/>
    </location>
</feature>
<evidence type="ECO:0000256" key="9">
    <source>
        <dbReference type="SAM" id="MobiDB-lite"/>
    </source>
</evidence>
<dbReference type="EC" id="3.5.1.2" evidence="3"/>
<dbReference type="InterPro" id="IPR015868">
    <property type="entry name" value="Glutaminase"/>
</dbReference>
<comment type="similarity">
    <text evidence="1">Belongs to the glutaminase family.</text>
</comment>
<name>A0ABY7G9G5_MYAAR</name>
<evidence type="ECO:0000256" key="8">
    <source>
        <dbReference type="PROSITE-ProRule" id="PRU00023"/>
    </source>
</evidence>
<keyword evidence="6 8" id="KW-0040">ANK repeat</keyword>
<evidence type="ECO:0000313" key="11">
    <source>
        <dbReference type="EMBL" id="WAR31040.1"/>
    </source>
</evidence>
<evidence type="ECO:0000256" key="5">
    <source>
        <dbReference type="ARBA" id="ARBA00022801"/>
    </source>
</evidence>
<dbReference type="SUPFAM" id="SSF48403">
    <property type="entry name" value="Ankyrin repeat"/>
    <property type="match status" value="1"/>
</dbReference>
<feature type="repeat" description="ANK" evidence="8">
    <location>
        <begin position="398"/>
        <end position="421"/>
    </location>
</feature>
<evidence type="ECO:0000259" key="10">
    <source>
        <dbReference type="Pfam" id="PF17959"/>
    </source>
</evidence>
<dbReference type="InterPro" id="IPR041541">
    <property type="entry name" value="Glutaminase_EF-hand"/>
</dbReference>
<dbReference type="InterPro" id="IPR012338">
    <property type="entry name" value="Beta-lactam/transpept-like"/>
</dbReference>
<dbReference type="SUPFAM" id="SSF56601">
    <property type="entry name" value="beta-lactamase/transpeptidase-like"/>
    <property type="match status" value="1"/>
</dbReference>
<dbReference type="Pfam" id="PF04960">
    <property type="entry name" value="Glutaminase"/>
    <property type="match status" value="1"/>
</dbReference>
<evidence type="ECO:0000256" key="1">
    <source>
        <dbReference type="ARBA" id="ARBA00011076"/>
    </source>
</evidence>
<dbReference type="PANTHER" id="PTHR12544">
    <property type="entry name" value="GLUTAMINASE"/>
    <property type="match status" value="1"/>
</dbReference>
<dbReference type="NCBIfam" id="TIGR03814">
    <property type="entry name" value="Gln_ase"/>
    <property type="match status" value="1"/>
</dbReference>
<evidence type="ECO:0000313" key="12">
    <source>
        <dbReference type="Proteomes" id="UP001164746"/>
    </source>
</evidence>
<dbReference type="Proteomes" id="UP001164746">
    <property type="component" value="Chromosome 17"/>
</dbReference>
<dbReference type="Pfam" id="PF17959">
    <property type="entry name" value="EF-hand_14"/>
    <property type="match status" value="1"/>
</dbReference>
<dbReference type="PANTHER" id="PTHR12544:SF29">
    <property type="entry name" value="GLUTAMINASE"/>
    <property type="match status" value="1"/>
</dbReference>